<name>A0A1X2H4P2_SYNRA</name>
<dbReference type="InParanoid" id="A0A1X2H4P2"/>
<dbReference type="EMBL" id="MCGN01000009">
    <property type="protein sequence ID" value="ORY93366.1"/>
    <property type="molecule type" value="Genomic_DNA"/>
</dbReference>
<sequence length="243" mass="28434">MAFAFDFDDDVFIGREERVIVPQTAYTAKEDTDGWFHNDEDDYESVMQLQHGPNRIKSAIEHDYLYKRYDRALEAALFYINIGTFRLRGLFYPACGRAPDAIDALVQYHHMRKHDYEAWTQMARIFAQEPGMGIHVAAVAIQRAIRVMTLSRWALSIPHVERRYTRNLDELHQLEKDIFAKGGDADQFKTWASAKERVSLDQMGLGAFKESALDWIYHEWQRHVSTAEEQDDQEDETRNVRDL</sequence>
<comment type="caution">
    <text evidence="1">The sequence shown here is derived from an EMBL/GenBank/DDBJ whole genome shotgun (WGS) entry which is preliminary data.</text>
</comment>
<keyword evidence="2" id="KW-1185">Reference proteome</keyword>
<gene>
    <name evidence="1" type="ORF">BCR43DRAFT_444395</name>
</gene>
<dbReference type="OMA" id="ETDGWFH"/>
<dbReference type="AlphaFoldDB" id="A0A1X2H4P2"/>
<evidence type="ECO:0000313" key="2">
    <source>
        <dbReference type="Proteomes" id="UP000242180"/>
    </source>
</evidence>
<proteinExistence type="predicted"/>
<dbReference type="Proteomes" id="UP000242180">
    <property type="component" value="Unassembled WGS sequence"/>
</dbReference>
<evidence type="ECO:0000313" key="1">
    <source>
        <dbReference type="EMBL" id="ORY93366.1"/>
    </source>
</evidence>
<accession>A0A1X2H4P2</accession>
<protein>
    <submittedName>
        <fullName evidence="1">Uncharacterized protein</fullName>
    </submittedName>
</protein>
<organism evidence="1 2">
    <name type="scientific">Syncephalastrum racemosum</name>
    <name type="common">Filamentous fungus</name>
    <dbReference type="NCBI Taxonomy" id="13706"/>
    <lineage>
        <taxon>Eukaryota</taxon>
        <taxon>Fungi</taxon>
        <taxon>Fungi incertae sedis</taxon>
        <taxon>Mucoromycota</taxon>
        <taxon>Mucoromycotina</taxon>
        <taxon>Mucoromycetes</taxon>
        <taxon>Mucorales</taxon>
        <taxon>Syncephalastraceae</taxon>
        <taxon>Syncephalastrum</taxon>
    </lineage>
</organism>
<reference evidence="1 2" key="1">
    <citation type="submission" date="2016-07" db="EMBL/GenBank/DDBJ databases">
        <title>Pervasive Adenine N6-methylation of Active Genes in Fungi.</title>
        <authorList>
            <consortium name="DOE Joint Genome Institute"/>
            <person name="Mondo S.J."/>
            <person name="Dannebaum R.O."/>
            <person name="Kuo R.C."/>
            <person name="Labutti K."/>
            <person name="Haridas S."/>
            <person name="Kuo A."/>
            <person name="Salamov A."/>
            <person name="Ahrendt S.R."/>
            <person name="Lipzen A."/>
            <person name="Sullivan W."/>
            <person name="Andreopoulos W.B."/>
            <person name="Clum A."/>
            <person name="Lindquist E."/>
            <person name="Daum C."/>
            <person name="Ramamoorthy G.K."/>
            <person name="Gryganskyi A."/>
            <person name="Culley D."/>
            <person name="Magnuson J.K."/>
            <person name="James T.Y."/>
            <person name="O'Malley M.A."/>
            <person name="Stajich J.E."/>
            <person name="Spatafora J.W."/>
            <person name="Visel A."/>
            <person name="Grigoriev I.V."/>
        </authorList>
    </citation>
    <scope>NUCLEOTIDE SEQUENCE [LARGE SCALE GENOMIC DNA]</scope>
    <source>
        <strain evidence="1 2">NRRL 2496</strain>
    </source>
</reference>
<dbReference type="OrthoDB" id="2124108at2759"/>